<dbReference type="OrthoDB" id="21414at2157"/>
<keyword evidence="2 4" id="KW-0808">Transferase</keyword>
<dbReference type="GeneID" id="56037842"/>
<accession>A0A7D5LAU5</accession>
<keyword evidence="3" id="KW-0949">S-adenosyl-L-methionine</keyword>
<organism evidence="4 5">
    <name type="scientific">Halorarum salinum</name>
    <dbReference type="NCBI Taxonomy" id="2743089"/>
    <lineage>
        <taxon>Archaea</taxon>
        <taxon>Methanobacteriati</taxon>
        <taxon>Methanobacteriota</taxon>
        <taxon>Stenosarchaea group</taxon>
        <taxon>Halobacteria</taxon>
        <taxon>Halobacteriales</taxon>
        <taxon>Haloferacaceae</taxon>
        <taxon>Halorarum</taxon>
    </lineage>
</organism>
<keyword evidence="5" id="KW-1185">Reference proteome</keyword>
<evidence type="ECO:0000313" key="4">
    <source>
        <dbReference type="EMBL" id="QLG62087.1"/>
    </source>
</evidence>
<dbReference type="GO" id="GO:0008171">
    <property type="term" value="F:O-methyltransferase activity"/>
    <property type="evidence" value="ECO:0007669"/>
    <property type="project" value="InterPro"/>
</dbReference>
<dbReference type="SUPFAM" id="SSF53335">
    <property type="entry name" value="S-adenosyl-L-methionine-dependent methyltransferases"/>
    <property type="match status" value="1"/>
</dbReference>
<dbReference type="RefSeq" id="WP_179268672.1">
    <property type="nucleotide sequence ID" value="NZ_CP058579.1"/>
</dbReference>
<dbReference type="KEGG" id="halu:HUG12_10245"/>
<reference evidence="4 5" key="1">
    <citation type="submission" date="2020-06" db="EMBL/GenBank/DDBJ databases">
        <title>NJ-3-1, isolated from saline soil.</title>
        <authorList>
            <person name="Cui H.L."/>
            <person name="Shi X."/>
        </authorList>
    </citation>
    <scope>NUCLEOTIDE SEQUENCE [LARGE SCALE GENOMIC DNA]</scope>
    <source>
        <strain evidence="4 5">NJ-3-1</strain>
    </source>
</reference>
<proteinExistence type="predicted"/>
<dbReference type="Proteomes" id="UP000509626">
    <property type="component" value="Chromosome"/>
</dbReference>
<dbReference type="InterPro" id="IPR002935">
    <property type="entry name" value="SAM_O-MeTrfase"/>
</dbReference>
<name>A0A7D5LAU5_9EURY</name>
<dbReference type="InterPro" id="IPR029063">
    <property type="entry name" value="SAM-dependent_MTases_sf"/>
</dbReference>
<protein>
    <submittedName>
        <fullName evidence="4">O-methyltransferase</fullName>
    </submittedName>
</protein>
<evidence type="ECO:0000256" key="1">
    <source>
        <dbReference type="ARBA" id="ARBA00022603"/>
    </source>
</evidence>
<dbReference type="EMBL" id="CP058579">
    <property type="protein sequence ID" value="QLG62087.1"/>
    <property type="molecule type" value="Genomic_DNA"/>
</dbReference>
<dbReference type="Gene3D" id="3.40.50.150">
    <property type="entry name" value="Vaccinia Virus protein VP39"/>
    <property type="match status" value="1"/>
</dbReference>
<dbReference type="PANTHER" id="PTHR43167:SF1">
    <property type="entry name" value="PUTATIVE (AFU_ORTHOLOGUE AFUA_6G01830)-RELATED"/>
    <property type="match status" value="1"/>
</dbReference>
<evidence type="ECO:0000256" key="3">
    <source>
        <dbReference type="ARBA" id="ARBA00022691"/>
    </source>
</evidence>
<dbReference type="PANTHER" id="PTHR43167">
    <property type="entry name" value="PUTATIVE (AFU_ORTHOLOGUE AFUA_6G01830)-RELATED"/>
    <property type="match status" value="1"/>
</dbReference>
<evidence type="ECO:0000256" key="2">
    <source>
        <dbReference type="ARBA" id="ARBA00022679"/>
    </source>
</evidence>
<dbReference type="PROSITE" id="PS51682">
    <property type="entry name" value="SAM_OMT_I"/>
    <property type="match status" value="1"/>
</dbReference>
<keyword evidence="1 4" id="KW-0489">Methyltransferase</keyword>
<dbReference type="GO" id="GO:0032259">
    <property type="term" value="P:methylation"/>
    <property type="evidence" value="ECO:0007669"/>
    <property type="project" value="UniProtKB-KW"/>
</dbReference>
<evidence type="ECO:0000313" key="5">
    <source>
        <dbReference type="Proteomes" id="UP000509626"/>
    </source>
</evidence>
<sequence>MAISEDVARFVRAAGPEHTEVQERMAAFARERRFPNIGPDAGAVLALLARLTDAETVFEFGSGFGYSASWFLRGGADRVVLTEFDEDELERGREFLAEAGLAERCRFERGDALEAVERYDGPFDVVLVDHQKERYEEAFEAAAPKLADGGVVVADNVMYGPVDFDALLAHLEGEPHAIDVDDEDSRGIACYLDAVCGASEYETVVLPVGSGLAVTTKVTE</sequence>
<dbReference type="CDD" id="cd02440">
    <property type="entry name" value="AdoMet_MTases"/>
    <property type="match status" value="1"/>
</dbReference>
<dbReference type="AlphaFoldDB" id="A0A7D5LAU5"/>
<gene>
    <name evidence="4" type="ORF">HUG12_10245</name>
</gene>
<dbReference type="Pfam" id="PF13578">
    <property type="entry name" value="Methyltransf_24"/>
    <property type="match status" value="1"/>
</dbReference>